<reference evidence="6 7" key="1">
    <citation type="submission" date="2015-12" db="EMBL/GenBank/DDBJ databases">
        <title>Dictyostelia acquired genes for synthesis and detection of signals that induce cell-type specialization by lateral gene transfer from prokaryotes.</title>
        <authorList>
            <person name="Gloeckner G."/>
            <person name="Schaap P."/>
        </authorList>
    </citation>
    <scope>NUCLEOTIDE SEQUENCE [LARGE SCALE GENOMIC DNA]</scope>
    <source>
        <strain evidence="6 7">TK</strain>
    </source>
</reference>
<dbReference type="Pfam" id="PF22933">
    <property type="entry name" value="ComC_SSD"/>
    <property type="match status" value="1"/>
</dbReference>
<dbReference type="CDD" id="cd00054">
    <property type="entry name" value="EGF_CA"/>
    <property type="match status" value="1"/>
</dbReference>
<dbReference type="PROSITE" id="PS00022">
    <property type="entry name" value="EGF_1"/>
    <property type="match status" value="1"/>
</dbReference>
<dbReference type="Pfam" id="PF01833">
    <property type="entry name" value="TIG"/>
    <property type="match status" value="3"/>
</dbReference>
<feature type="domain" description="C-type lectin" evidence="5">
    <location>
        <begin position="30"/>
        <end position="157"/>
    </location>
</feature>
<dbReference type="CDD" id="cd00603">
    <property type="entry name" value="IPT_PCSR"/>
    <property type="match status" value="1"/>
</dbReference>
<evidence type="ECO:0000256" key="3">
    <source>
        <dbReference type="SAM" id="Phobius"/>
    </source>
</evidence>
<keyword evidence="7" id="KW-1185">Reference proteome</keyword>
<keyword evidence="3" id="KW-0812">Transmembrane</keyword>
<feature type="chain" id="PRO_5007593347" evidence="4">
    <location>
        <begin position="24"/>
        <end position="1921"/>
    </location>
</feature>
<evidence type="ECO:0000313" key="7">
    <source>
        <dbReference type="Proteomes" id="UP000076078"/>
    </source>
</evidence>
<dbReference type="InterPro" id="IPR001304">
    <property type="entry name" value="C-type_lectin-like"/>
</dbReference>
<dbReference type="InterPro" id="IPR014756">
    <property type="entry name" value="Ig_E-set"/>
</dbReference>
<evidence type="ECO:0000256" key="2">
    <source>
        <dbReference type="ARBA" id="ARBA00023180"/>
    </source>
</evidence>
<dbReference type="Gene3D" id="2.60.40.10">
    <property type="entry name" value="Immunoglobulins"/>
    <property type="match status" value="1"/>
</dbReference>
<dbReference type="InterPro" id="IPR016187">
    <property type="entry name" value="CTDL_fold"/>
</dbReference>
<keyword evidence="1 4" id="KW-0732">Signal</keyword>
<dbReference type="Pfam" id="PF23106">
    <property type="entry name" value="EGF_Teneurin"/>
    <property type="match status" value="1"/>
</dbReference>
<dbReference type="InParanoid" id="A0A151ZIA1"/>
<dbReference type="EMBL" id="LODT01000025">
    <property type="protein sequence ID" value="KYQ93693.1"/>
    <property type="molecule type" value="Genomic_DNA"/>
</dbReference>
<evidence type="ECO:0000256" key="1">
    <source>
        <dbReference type="ARBA" id="ARBA00022729"/>
    </source>
</evidence>
<dbReference type="InterPro" id="IPR000742">
    <property type="entry name" value="EGF"/>
</dbReference>
<keyword evidence="2" id="KW-0325">Glycoprotein</keyword>
<dbReference type="Proteomes" id="UP000076078">
    <property type="component" value="Unassembled WGS sequence"/>
</dbReference>
<dbReference type="InterPro" id="IPR052014">
    <property type="entry name" value="Dictyostelium_Tiger"/>
</dbReference>
<evidence type="ECO:0000313" key="6">
    <source>
        <dbReference type="EMBL" id="KYQ93693.1"/>
    </source>
</evidence>
<keyword evidence="3" id="KW-1133">Transmembrane helix</keyword>
<dbReference type="InterPro" id="IPR016186">
    <property type="entry name" value="C-type_lectin-like/link_sf"/>
</dbReference>
<accession>A0A151ZIA1</accession>
<feature type="transmembrane region" description="Helical" evidence="3">
    <location>
        <begin position="1880"/>
        <end position="1903"/>
    </location>
</feature>
<dbReference type="OrthoDB" id="20973at2759"/>
<sequence>MKFESLVLLIVSLVFIQISLVNSWGTPVTFLGHTYQIILWNETTINADWSSAYQDAINRGGYMATFLKQAESSFVINSFNLTTNLLRPFIGGNSLATYGKKFYWEAGPEKGELFYDRDMNKGYLYNNWSPNQPDRANPQTGQGTEFYVNLHPAMWNDYQINASAVLGYVLETGGENDPYMSSLETDSIEIVFKNVKGFQRNGITINVVSVSGNKASFQCPFKKWLSDTSFSCYKHYTMSGQYNITIADGVRTPFTIELVHPNMPYVSAVVPPTNMVTGGIFTINGASFSDNISELTVLISSTLVPCNPTAYILPHRSFTCTLAADLTANVAQITVGVNGIVLERRTRIPFYNQLTGHLVIQGGNFFWEPYMTYNYEGKGAVPFTPLDDYVLLGLLENTPQCFNTTYDSATTSYILADSPKAGQAVVTISGSPSVATCQKTVFAGCGSLVDPNVTSSRTAPLGWLNSKPWFVSPITTSCKLSYLFDLPNFNPYFTENPKAYLISTYGGLIYVPVTGLRLTSSKYEMYQGSSKFTQYLSPNWEFMALEVNIPPGTGTHFMENGFLTVSVDGKSSGLSQSYIGYLPPTINTTTANPPTNGTLLTVFGDSFGADPSKISITVTFQTTGQQSTFSPNILVPHQQLTFNLIPGSGYFSVKVNVDGQNSTYHSNYHIPVINNHIQNQKLITLSVDNSLVNYVQSMMSLTLNSITIPLVYNNYTSISFTLPDDAYDGPLILTVDGLPSEIYNLTLVPILNDIQWVGSGNETQLTGHFLYQPDSITIGGVQCASISVTFSQSISCTPTGTGINLNTIVKLGNGFSSNTVLFSYQAVIDTATNPSGQETLEINGNNFNQDSIINIQNADGTFTIITPSNIDLDFQNATIPLTQKNTFVSVTTNGMTSNLKEFKLTPFVTSITSISTLGGEVTILGNYLNVDNVKGITVPVLVKIGPTIQCQSPKLALPTDNQKLLCQVPPGTGSNLNVTVSVDGIVSNSNIQFSFGKPSIATAFQNPLNLKQLIITGNNFGTEISDIIVKLNQDSVPLNCIFNQSNLNCDLLQSSSGGYVSLQVVDQQSDNYNLELTPIIVSVDPVASTATSITINGWFLRSNAIITDYTGEIGGVQCNTINSYAAQDYVICALSDNSVLVSNHTPSVIVSVQSKPSNSLPVQYSTPTIALVVQIGRNMKIQGNTFGNLDSLPAITYGSETLNGCTFTTIQSEISCPIPVTSVNGLVTLSVYQGQDDFQLNLTPILESVAYTLTSGGVTNITGVYLNDIFSGVIPLSIVSIPFATSTCDNIQLDTVNNVIHCQVPGGLPAIVLFRIDISGSFGIQSNSLRFEYLPPSVLHYSQSQFILTLTGESFGLTSYASTLSVHGYPSPINCEIIVNHVTITCDIEYAESQLLNGEAKVSSNTDTSEAFTLNFTPILIESTKAQTKGGLITVTGHFLSLKNSNSQNNIISVSTNLGDAIADKSLSSNSMIVKVPSGAHGIENQLKLTINGKESNNISFSAENPSLVDTYTNGKLYYPGDGGYVTIVGTNFILNNNDLVQVTIGGNQCEQPNVISDTQLICHYKDLVKPVDQFGLGVVVTCDGLSSDEMFLFLYDSNSASCQGTPQCSGNGNCFNGRCLCTGNFTGQSCEIDGNTSTPQQPGTVDPDGAKFSNFSVFFTHIREVEATTKKVVLIYPVSELKWNVTKNSTTQLQSVGIINGTSIKVQVNTTLFLKPETIHFAGDILQMTANSLKYQLSIEQWPFTSKFNTLEIIYAMQSPQSEQICKETLSSNQTIDNQDDIRTITVQLNGQVFISQFSKRIYSDGRVTTTSTKLLDKSDSIYQTPFYQNQQNLTVVSLTTPHFQNSTIIDPSFQLLLQSNLQKTTSDTCSQTESKKSLWWISLIVVGAAGGTAAAIGTIIYKKKQAKVSKYESSLRSIN</sequence>
<dbReference type="InterPro" id="IPR002909">
    <property type="entry name" value="IPT_dom"/>
</dbReference>
<dbReference type="PANTHER" id="PTHR31341">
    <property type="entry name" value="IPT/TIG DOMAIN-CONTAINING PROTEIN-RELATED-RELATED"/>
    <property type="match status" value="1"/>
</dbReference>
<dbReference type="OMA" id="PHRSFTC"/>
<proteinExistence type="predicted"/>
<dbReference type="SUPFAM" id="SSF81296">
    <property type="entry name" value="E set domains"/>
    <property type="match status" value="2"/>
</dbReference>
<evidence type="ECO:0000256" key="4">
    <source>
        <dbReference type="SAM" id="SignalP"/>
    </source>
</evidence>
<dbReference type="InterPro" id="IPR013783">
    <property type="entry name" value="Ig-like_fold"/>
</dbReference>
<dbReference type="Gene3D" id="3.10.100.10">
    <property type="entry name" value="Mannose-Binding Protein A, subunit A"/>
    <property type="match status" value="1"/>
</dbReference>
<name>A0A151ZIA1_TIELA</name>
<protein>
    <submittedName>
        <fullName evidence="6">EGF-like domain-containing protein</fullName>
    </submittedName>
</protein>
<feature type="signal peptide" evidence="4">
    <location>
        <begin position="1"/>
        <end position="23"/>
    </location>
</feature>
<organism evidence="6 7">
    <name type="scientific">Tieghemostelium lacteum</name>
    <name type="common">Slime mold</name>
    <name type="synonym">Dictyostelium lacteum</name>
    <dbReference type="NCBI Taxonomy" id="361077"/>
    <lineage>
        <taxon>Eukaryota</taxon>
        <taxon>Amoebozoa</taxon>
        <taxon>Evosea</taxon>
        <taxon>Eumycetozoa</taxon>
        <taxon>Dictyostelia</taxon>
        <taxon>Dictyosteliales</taxon>
        <taxon>Raperosteliaceae</taxon>
        <taxon>Tieghemostelium</taxon>
    </lineage>
</organism>
<gene>
    <name evidence="6" type="ORF">DLAC_05081</name>
</gene>
<dbReference type="SUPFAM" id="SSF56436">
    <property type="entry name" value="C-type lectin-like"/>
    <property type="match status" value="1"/>
</dbReference>
<evidence type="ECO:0000259" key="5">
    <source>
        <dbReference type="PROSITE" id="PS50041"/>
    </source>
</evidence>
<dbReference type="InterPro" id="IPR054484">
    <property type="entry name" value="ComC_SSD"/>
</dbReference>
<dbReference type="PROSITE" id="PS50041">
    <property type="entry name" value="C_TYPE_LECTIN_2"/>
    <property type="match status" value="1"/>
</dbReference>
<comment type="caution">
    <text evidence="6">The sequence shown here is derived from an EMBL/GenBank/DDBJ whole genome shotgun (WGS) entry which is preliminary data.</text>
</comment>
<keyword evidence="3" id="KW-0472">Membrane</keyword>